<dbReference type="PROSITE" id="PS00557">
    <property type="entry name" value="FMN_HYDROXY_ACID_DH_1"/>
    <property type="match status" value="1"/>
</dbReference>
<evidence type="ECO:0000313" key="10">
    <source>
        <dbReference type="Proteomes" id="UP000182661"/>
    </source>
</evidence>
<protein>
    <recommendedName>
        <fullName evidence="8">FMN hydroxy acid dehydrogenase domain-containing protein</fullName>
    </recommendedName>
</protein>
<dbReference type="InterPro" id="IPR008259">
    <property type="entry name" value="FMN_hydac_DH_AS"/>
</dbReference>
<feature type="binding site" evidence="7">
    <location>
        <position position="278"/>
    </location>
    <ligand>
        <name>FMN</name>
        <dbReference type="ChEBI" id="CHEBI:58210"/>
    </ligand>
</feature>
<dbReference type="InterPro" id="IPR000262">
    <property type="entry name" value="FMN-dep_DH"/>
</dbReference>
<dbReference type="InterPro" id="IPR037396">
    <property type="entry name" value="FMN_HAD"/>
</dbReference>
<dbReference type="PANTHER" id="PTHR10578:SF107">
    <property type="entry name" value="2-HYDROXYACID OXIDASE 1"/>
    <property type="match status" value="1"/>
</dbReference>
<evidence type="ECO:0000256" key="6">
    <source>
        <dbReference type="PIRSR" id="PIRSR000138-1"/>
    </source>
</evidence>
<evidence type="ECO:0000256" key="1">
    <source>
        <dbReference type="ARBA" id="ARBA00001917"/>
    </source>
</evidence>
<name>A0A657LRC2_9HYPH</name>
<keyword evidence="4" id="KW-0560">Oxidoreductase</keyword>
<proteinExistence type="inferred from homology"/>
<feature type="binding site" evidence="7">
    <location>
        <position position="280"/>
    </location>
    <ligand>
        <name>glyoxylate</name>
        <dbReference type="ChEBI" id="CHEBI:36655"/>
    </ligand>
</feature>
<evidence type="ECO:0000256" key="7">
    <source>
        <dbReference type="PIRSR" id="PIRSR000138-2"/>
    </source>
</evidence>
<keyword evidence="3 7" id="KW-0288">FMN</keyword>
<dbReference type="Proteomes" id="UP000182661">
    <property type="component" value="Unassembled WGS sequence"/>
</dbReference>
<evidence type="ECO:0000256" key="2">
    <source>
        <dbReference type="ARBA" id="ARBA00022630"/>
    </source>
</evidence>
<dbReference type="PROSITE" id="PS51349">
    <property type="entry name" value="FMN_HYDROXY_ACID_DH_2"/>
    <property type="match status" value="1"/>
</dbReference>
<dbReference type="GO" id="GO:0016491">
    <property type="term" value="F:oxidoreductase activity"/>
    <property type="evidence" value="ECO:0007669"/>
    <property type="project" value="UniProtKB-KW"/>
</dbReference>
<evidence type="ECO:0000259" key="8">
    <source>
        <dbReference type="PROSITE" id="PS51349"/>
    </source>
</evidence>
<dbReference type="Gene3D" id="3.20.20.70">
    <property type="entry name" value="Aldolase class I"/>
    <property type="match status" value="1"/>
</dbReference>
<evidence type="ECO:0000313" key="9">
    <source>
        <dbReference type="EMBL" id="OJF94391.1"/>
    </source>
</evidence>
<keyword evidence="2 7" id="KW-0285">Flavoprotein</keyword>
<feature type="binding site" evidence="7">
    <location>
        <position position="111"/>
    </location>
    <ligand>
        <name>FMN</name>
        <dbReference type="ChEBI" id="CHEBI:58210"/>
    </ligand>
</feature>
<comment type="cofactor">
    <cofactor evidence="1">
        <name>FMN</name>
        <dbReference type="ChEBI" id="CHEBI:58210"/>
    </cofactor>
</comment>
<feature type="binding site" evidence="7">
    <location>
        <begin position="334"/>
        <end position="335"/>
    </location>
    <ligand>
        <name>FMN</name>
        <dbReference type="ChEBI" id="CHEBI:58210"/>
    </ligand>
</feature>
<gene>
    <name evidence="9" type="ORF">AX760_20320</name>
</gene>
<comment type="similarity">
    <text evidence="5">Belongs to the FMN-dependent alpha-hydroxy acid dehydrogenase family.</text>
</comment>
<dbReference type="InterPro" id="IPR013785">
    <property type="entry name" value="Aldolase_TIM"/>
</dbReference>
<feature type="binding site" evidence="7">
    <location>
        <position position="256"/>
    </location>
    <ligand>
        <name>FMN</name>
        <dbReference type="ChEBI" id="CHEBI:58210"/>
    </ligand>
</feature>
<accession>A0A657LRC2</accession>
<dbReference type="PIRSF" id="PIRSF000138">
    <property type="entry name" value="Al-hdrx_acd_dh"/>
    <property type="match status" value="1"/>
</dbReference>
<feature type="binding site" evidence="7">
    <location>
        <position position="134"/>
    </location>
    <ligand>
        <name>glyoxylate</name>
        <dbReference type="ChEBI" id="CHEBI:36655"/>
    </ligand>
</feature>
<feature type="binding site" evidence="7">
    <location>
        <begin position="82"/>
        <end position="84"/>
    </location>
    <ligand>
        <name>FMN</name>
        <dbReference type="ChEBI" id="CHEBI:58210"/>
    </ligand>
</feature>
<dbReference type="AlphaFoldDB" id="A0A657LRC2"/>
<feature type="domain" description="FMN hydroxy acid dehydrogenase" evidence="8">
    <location>
        <begin position="3"/>
        <end position="385"/>
    </location>
</feature>
<feature type="binding site" evidence="7">
    <location>
        <position position="283"/>
    </location>
    <ligand>
        <name>glyoxylate</name>
        <dbReference type="ChEBI" id="CHEBI:36655"/>
    </ligand>
</feature>
<comment type="caution">
    <text evidence="9">The sequence shown here is derived from an EMBL/GenBank/DDBJ whole genome shotgun (WGS) entry which is preliminary data.</text>
</comment>
<keyword evidence="10" id="KW-1185">Reference proteome</keyword>
<dbReference type="CDD" id="cd02809">
    <property type="entry name" value="alpha_hydroxyacid_oxid_FMN"/>
    <property type="match status" value="1"/>
</dbReference>
<feature type="active site" description="Proton acceptor" evidence="6">
    <location>
        <position position="280"/>
    </location>
</feature>
<reference evidence="9 10" key="1">
    <citation type="submission" date="2016-02" db="EMBL/GenBank/DDBJ databases">
        <title>Genome sequencing of a beta-galactosidase producing bacteria Rhizobium sp. 59.</title>
        <authorList>
            <person name="Wang D."/>
            <person name="Kot W."/>
            <person name="Qin Y."/>
            <person name="Hansen L."/>
            <person name="Naqvi K."/>
            <person name="Rensing C."/>
        </authorList>
    </citation>
    <scope>NUCLEOTIDE SEQUENCE [LARGE SCALE GENOMIC DNA]</scope>
    <source>
        <strain evidence="9 10">59</strain>
    </source>
</reference>
<dbReference type="InterPro" id="IPR012133">
    <property type="entry name" value="Alpha-hydoxy_acid_DH_FMN"/>
</dbReference>
<feature type="binding site" evidence="7">
    <location>
        <position position="29"/>
    </location>
    <ligand>
        <name>glyoxylate</name>
        <dbReference type="ChEBI" id="CHEBI:36655"/>
    </ligand>
</feature>
<dbReference type="RefSeq" id="WP_071834196.1">
    <property type="nucleotide sequence ID" value="NZ_LSRP01000099.1"/>
</dbReference>
<dbReference type="Pfam" id="PF01070">
    <property type="entry name" value="FMN_dh"/>
    <property type="match status" value="1"/>
</dbReference>
<dbReference type="SUPFAM" id="SSF51395">
    <property type="entry name" value="FMN-linked oxidoreductases"/>
    <property type="match status" value="1"/>
</dbReference>
<sequence length="391" mass="41978">MKNLNRRFPCIPDMEAAAARRMPGFVHDYLIGGLGRESSVRRNAASLDTVELMPRYLSEAATPDMGITVLGKRFDAPFGVAPLGLAGLLWPGCELPLAQAAMAHNIPHVLSTFANRSMETIGPVVDDNGWFQFYPPNDPAMEADMLERALRAGYRTLVLTVDIPAPTRRERDIRNGMSVPPILDARTLFQIATHPAWARHVLRHGIPDFENLSPYFPKGVSLQQSAAFVGRVMTGHLGAERVRRIRDAWSGNMLIKGVLDVTEAQAYLALGADGLIVSNHGGRQLDAAPTAVSVLPGMRRALGPDVPILADGGIRSGLDIARMLALGADAVLLGRPFIYASAAIGARGGDHLIGILKAELSGAMAQLGCRTIADLPSFLHKPGRTGDSIKP</sequence>
<organism evidence="9 10">
    <name type="scientific">Pararhizobium antarcticum</name>
    <dbReference type="NCBI Taxonomy" id="1798805"/>
    <lineage>
        <taxon>Bacteria</taxon>
        <taxon>Pseudomonadati</taxon>
        <taxon>Pseudomonadota</taxon>
        <taxon>Alphaproteobacteria</taxon>
        <taxon>Hyphomicrobiales</taxon>
        <taxon>Rhizobiaceae</taxon>
        <taxon>Rhizobium/Agrobacterium group</taxon>
        <taxon>Pararhizobium</taxon>
    </lineage>
</organism>
<dbReference type="PANTHER" id="PTHR10578">
    <property type="entry name" value="S -2-HYDROXY-ACID OXIDASE-RELATED"/>
    <property type="match status" value="1"/>
</dbReference>
<evidence type="ECO:0000256" key="3">
    <source>
        <dbReference type="ARBA" id="ARBA00022643"/>
    </source>
</evidence>
<feature type="binding site" evidence="7">
    <location>
        <position position="169"/>
    </location>
    <ligand>
        <name>glyoxylate</name>
        <dbReference type="ChEBI" id="CHEBI:36655"/>
    </ligand>
</feature>
<feature type="binding site" evidence="7">
    <location>
        <position position="160"/>
    </location>
    <ligand>
        <name>FMN</name>
        <dbReference type="ChEBI" id="CHEBI:58210"/>
    </ligand>
</feature>
<feature type="binding site" evidence="7">
    <location>
        <begin position="311"/>
        <end position="315"/>
    </location>
    <ligand>
        <name>FMN</name>
        <dbReference type="ChEBI" id="CHEBI:58210"/>
    </ligand>
</feature>
<dbReference type="GO" id="GO:0010181">
    <property type="term" value="F:FMN binding"/>
    <property type="evidence" value="ECO:0007669"/>
    <property type="project" value="InterPro"/>
</dbReference>
<dbReference type="OrthoDB" id="9770452at2"/>
<evidence type="ECO:0000256" key="5">
    <source>
        <dbReference type="ARBA" id="ARBA00024042"/>
    </source>
</evidence>
<evidence type="ECO:0000256" key="4">
    <source>
        <dbReference type="ARBA" id="ARBA00023002"/>
    </source>
</evidence>
<feature type="binding site" evidence="7">
    <location>
        <position position="132"/>
    </location>
    <ligand>
        <name>glyoxylate</name>
        <dbReference type="ChEBI" id="CHEBI:36655"/>
    </ligand>
</feature>
<dbReference type="EMBL" id="LSRP01000099">
    <property type="protein sequence ID" value="OJF94391.1"/>
    <property type="molecule type" value="Genomic_DNA"/>
</dbReference>